<accession>A0A4Q7DUL5</accession>
<gene>
    <name evidence="2" type="ORF">LDELB18P1_1568</name>
</gene>
<dbReference type="AlphaFoldDB" id="A0A4Q7DUL5"/>
<dbReference type="InterPro" id="IPR021729">
    <property type="entry name" value="DUF3298"/>
</dbReference>
<dbReference type="Pfam" id="PF11738">
    <property type="entry name" value="DUF3298"/>
    <property type="match status" value="1"/>
</dbReference>
<feature type="domain" description="DUF3298" evidence="1">
    <location>
        <begin position="197"/>
        <end position="279"/>
    </location>
</feature>
<evidence type="ECO:0000259" key="1">
    <source>
        <dbReference type="Pfam" id="PF11738"/>
    </source>
</evidence>
<comment type="caution">
    <text evidence="2">The sequence shown here is derived from an EMBL/GenBank/DDBJ whole genome shotgun (WGS) entry which is preliminary data.</text>
</comment>
<reference evidence="2 3" key="1">
    <citation type="submission" date="2019-01" db="EMBL/GenBank/DDBJ databases">
        <title>Colonization of the human gut by bovine bacteria present in Parmesan cheese.</title>
        <authorList>
            <person name="Lugli G.A."/>
            <person name="Milani C."/>
        </authorList>
    </citation>
    <scope>NUCLEOTIDE SEQUENCE [LARGE SCALE GENOMIC DNA]</scope>
    <source>
        <strain evidence="2 3">LDELB18P1</strain>
    </source>
</reference>
<name>A0A4Q7DUL5_9LACO</name>
<dbReference type="Gene3D" id="3.30.565.40">
    <property type="entry name" value="Fervidobacterium nodosum Rt17-B1 like"/>
    <property type="match status" value="1"/>
</dbReference>
<proteinExistence type="predicted"/>
<dbReference type="InterPro" id="IPR037126">
    <property type="entry name" value="PdaC/RsiV-like_sf"/>
</dbReference>
<protein>
    <submittedName>
        <fullName evidence="2">Anti-sigma factor</fullName>
    </submittedName>
</protein>
<dbReference type="Proteomes" id="UP000292818">
    <property type="component" value="Unassembled WGS sequence"/>
</dbReference>
<dbReference type="RefSeq" id="WP_130137672.1">
    <property type="nucleotide sequence ID" value="NZ_SETJ01000073.1"/>
</dbReference>
<evidence type="ECO:0000313" key="2">
    <source>
        <dbReference type="EMBL" id="RZM15741.1"/>
    </source>
</evidence>
<sequence length="288" mass="31851">MKNTDLMDAMGGIKTEYIVEAAASRGQKKVIPLSAKRKPGVRLVAGIAAAAAFSVALPNTSPQVANAMQNLPVVGNYFKLVTFRDYHYESRKHSADISVDRVAVSGVTGPATKEAKKSSQAVNREIAQETDRLTKEFKASLKKGGYGSLRVKTKQVTNNRYWYVVKLTAVQTQADSGESIRYYVFSKASGKQVKLGDLFKSGSNYQKAISQNIIKQMKQEMKADKNKSYFLKENGDPDGFSQIKKDQQFYINKKNQVVIVFNQGEVGPMSMGSQSFVLPNKLVAKLQR</sequence>
<organism evidence="2 3">
    <name type="scientific">Lactobacillus delbrueckii</name>
    <dbReference type="NCBI Taxonomy" id="1584"/>
    <lineage>
        <taxon>Bacteria</taxon>
        <taxon>Bacillati</taxon>
        <taxon>Bacillota</taxon>
        <taxon>Bacilli</taxon>
        <taxon>Lactobacillales</taxon>
        <taxon>Lactobacillaceae</taxon>
        <taxon>Lactobacillus</taxon>
    </lineage>
</organism>
<evidence type="ECO:0000313" key="3">
    <source>
        <dbReference type="Proteomes" id="UP000292818"/>
    </source>
</evidence>
<dbReference type="EMBL" id="SETJ01000073">
    <property type="protein sequence ID" value="RZM15741.1"/>
    <property type="molecule type" value="Genomic_DNA"/>
</dbReference>
<dbReference type="Gene3D" id="3.90.640.20">
    <property type="entry name" value="Heat-shock cognate protein, ATPase"/>
    <property type="match status" value="1"/>
</dbReference>